<dbReference type="Proteomes" id="UP001054945">
    <property type="component" value="Unassembled WGS sequence"/>
</dbReference>
<dbReference type="AlphaFoldDB" id="A0AAV4XXT1"/>
<proteinExistence type="predicted"/>
<name>A0AAV4XXT1_CAEEX</name>
<reference evidence="1 2" key="1">
    <citation type="submission" date="2021-06" db="EMBL/GenBank/DDBJ databases">
        <title>Caerostris extrusa draft genome.</title>
        <authorList>
            <person name="Kono N."/>
            <person name="Arakawa K."/>
        </authorList>
    </citation>
    <scope>NUCLEOTIDE SEQUENCE [LARGE SCALE GENOMIC DNA]</scope>
</reference>
<accession>A0AAV4XXT1</accession>
<keyword evidence="2" id="KW-1185">Reference proteome</keyword>
<protein>
    <submittedName>
        <fullName evidence="1">Uncharacterized protein</fullName>
    </submittedName>
</protein>
<sequence>MPSLHNRNLSEKMMRLHPVTASQMLNASMDCDVVSGCTQTLKDSNVVALSCFDGGAFVYAVKRNSGGSTQTLKDSNVVALS</sequence>
<evidence type="ECO:0000313" key="2">
    <source>
        <dbReference type="Proteomes" id="UP001054945"/>
    </source>
</evidence>
<gene>
    <name evidence="1" type="ORF">CEXT_742231</name>
</gene>
<comment type="caution">
    <text evidence="1">The sequence shown here is derived from an EMBL/GenBank/DDBJ whole genome shotgun (WGS) entry which is preliminary data.</text>
</comment>
<organism evidence="1 2">
    <name type="scientific">Caerostris extrusa</name>
    <name type="common">Bark spider</name>
    <name type="synonym">Caerostris bankana</name>
    <dbReference type="NCBI Taxonomy" id="172846"/>
    <lineage>
        <taxon>Eukaryota</taxon>
        <taxon>Metazoa</taxon>
        <taxon>Ecdysozoa</taxon>
        <taxon>Arthropoda</taxon>
        <taxon>Chelicerata</taxon>
        <taxon>Arachnida</taxon>
        <taxon>Araneae</taxon>
        <taxon>Araneomorphae</taxon>
        <taxon>Entelegynae</taxon>
        <taxon>Araneoidea</taxon>
        <taxon>Araneidae</taxon>
        <taxon>Caerostris</taxon>
    </lineage>
</organism>
<evidence type="ECO:0000313" key="1">
    <source>
        <dbReference type="EMBL" id="GIY98746.1"/>
    </source>
</evidence>
<dbReference type="EMBL" id="BPLR01018332">
    <property type="protein sequence ID" value="GIY98746.1"/>
    <property type="molecule type" value="Genomic_DNA"/>
</dbReference>